<evidence type="ECO:0000256" key="1">
    <source>
        <dbReference type="ARBA" id="ARBA00023163"/>
    </source>
</evidence>
<proteinExistence type="predicted"/>
<dbReference type="GO" id="GO:0006352">
    <property type="term" value="P:DNA-templated transcription initiation"/>
    <property type="evidence" value="ECO:0007669"/>
    <property type="project" value="InterPro"/>
</dbReference>
<protein>
    <recommendedName>
        <fullName evidence="2">HTH HARE-type domain-containing protein</fullName>
    </recommendedName>
</protein>
<dbReference type="Pfam" id="PF04545">
    <property type="entry name" value="Sigma70_r4"/>
    <property type="match status" value="1"/>
</dbReference>
<dbReference type="Proteomes" id="UP000228775">
    <property type="component" value="Unassembled WGS sequence"/>
</dbReference>
<evidence type="ECO:0000259" key="2">
    <source>
        <dbReference type="PROSITE" id="PS51913"/>
    </source>
</evidence>
<dbReference type="InterPro" id="IPR000943">
    <property type="entry name" value="RNA_pol_sigma70"/>
</dbReference>
<dbReference type="Gene3D" id="1.10.10.10">
    <property type="entry name" value="Winged helix-like DNA-binding domain superfamily/Winged helix DNA-binding domain"/>
    <property type="match status" value="1"/>
</dbReference>
<dbReference type="Gene3D" id="1.10.10.1250">
    <property type="entry name" value="RNA polymerase, subunit delta, N-terminal domain"/>
    <property type="match status" value="1"/>
</dbReference>
<feature type="domain" description="HTH HARE-type" evidence="2">
    <location>
        <begin position="225"/>
        <end position="290"/>
    </location>
</feature>
<reference evidence="4" key="1">
    <citation type="submission" date="2017-09" db="EMBL/GenBank/DDBJ databases">
        <title>Depth-based differentiation of microbial function through sediment-hosted aquifers and enrichment of novel symbionts in the deep terrestrial subsurface.</title>
        <authorList>
            <person name="Probst A.J."/>
            <person name="Ladd B."/>
            <person name="Jarett J.K."/>
            <person name="Geller-Mcgrath D.E."/>
            <person name="Sieber C.M.K."/>
            <person name="Emerson J.B."/>
            <person name="Anantharaman K."/>
            <person name="Thomas B.C."/>
            <person name="Malmstrom R."/>
            <person name="Stieglmeier M."/>
            <person name="Klingl A."/>
            <person name="Woyke T."/>
            <person name="Ryan C.M."/>
            <person name="Banfield J.F."/>
        </authorList>
    </citation>
    <scope>NUCLEOTIDE SEQUENCE [LARGE SCALE GENOMIC DNA]</scope>
</reference>
<organism evidence="3 4">
    <name type="scientific">Candidatus Portnoybacteria bacterium CG06_land_8_20_14_3_00_39_12</name>
    <dbReference type="NCBI Taxonomy" id="1974809"/>
    <lineage>
        <taxon>Bacteria</taxon>
        <taxon>Candidatus Portnoyibacteriota</taxon>
    </lineage>
</organism>
<dbReference type="InterPro" id="IPR007759">
    <property type="entry name" value="Asxl_HARE-HTH"/>
</dbReference>
<dbReference type="PROSITE" id="PS51913">
    <property type="entry name" value="HTH_HARE"/>
    <property type="match status" value="1"/>
</dbReference>
<keyword evidence="1" id="KW-0804">Transcription</keyword>
<accession>A0A2M7AY80</accession>
<evidence type="ECO:0000313" key="3">
    <source>
        <dbReference type="EMBL" id="PIU75503.1"/>
    </source>
</evidence>
<comment type="caution">
    <text evidence="3">The sequence shown here is derived from an EMBL/GenBank/DDBJ whole genome shotgun (WGS) entry which is preliminary data.</text>
</comment>
<dbReference type="PRINTS" id="PR00046">
    <property type="entry name" value="SIGMA70FCT"/>
</dbReference>
<dbReference type="InterPro" id="IPR007630">
    <property type="entry name" value="RNA_pol_sigma70_r4"/>
</dbReference>
<name>A0A2M7AY80_9BACT</name>
<dbReference type="SUPFAM" id="SSF88659">
    <property type="entry name" value="Sigma3 and sigma4 domains of RNA polymerase sigma factors"/>
    <property type="match status" value="1"/>
</dbReference>
<dbReference type="EMBL" id="PEVY01000007">
    <property type="protein sequence ID" value="PIU75503.1"/>
    <property type="molecule type" value="Genomic_DNA"/>
</dbReference>
<gene>
    <name evidence="3" type="ORF">COS76_00345</name>
</gene>
<dbReference type="InterPro" id="IPR036388">
    <property type="entry name" value="WH-like_DNA-bd_sf"/>
</dbReference>
<dbReference type="AlphaFoldDB" id="A0A2M7AY80"/>
<sequence length="354" mass="40566">MSANLNLKQFNPYLTSKDILKLLSNKRTRDVLLRRFGVGKKQGETLEAIGRDYGISRERVRQIENDGLAILSKKEILNQFKPALAIVSHYLNQYSSLRREDLLLGDLTNHFGAKSYQHQGALRFLLTLGRDFYFHPEDNNHYNFWAEGEKVAHRAISVVENLVNLLKSKKQALDEKGMMVLGRQVAASKNLSNKAMLAMIEISRKIEKNNFGDYGLVGWSEITPKGVKDKAYSVFRKGQKPLHFRKVAELINLANFTDRRLAHPQTVHNELIKDPRFVLVGRGLYALREWGYESGTVRDLIMNLLKNSGSLHKEAIVQSVMAQRKVRENTILVNLQNRKYFVRNEKGVYNIKGA</sequence>
<dbReference type="InterPro" id="IPR038087">
    <property type="entry name" value="RNAP_delta_N_dom_sf"/>
</dbReference>
<dbReference type="InterPro" id="IPR013324">
    <property type="entry name" value="RNA_pol_sigma_r3/r4-like"/>
</dbReference>
<evidence type="ECO:0000313" key="4">
    <source>
        <dbReference type="Proteomes" id="UP000228775"/>
    </source>
</evidence>
<dbReference type="GO" id="GO:0003700">
    <property type="term" value="F:DNA-binding transcription factor activity"/>
    <property type="evidence" value="ECO:0007669"/>
    <property type="project" value="InterPro"/>
</dbReference>